<proteinExistence type="predicted"/>
<dbReference type="PROSITE" id="PS51257">
    <property type="entry name" value="PROKAR_LIPOPROTEIN"/>
    <property type="match status" value="1"/>
</dbReference>
<dbReference type="Proteomes" id="UP000564704">
    <property type="component" value="Unassembled WGS sequence"/>
</dbReference>
<sequence length="59" mass="5729">MIRILAVLGLAALAGCGVDGEPIRPSMNTTIGVGNNGVSASTGATWTAGRTSVTVGTAL</sequence>
<accession>A0A844CX17</accession>
<evidence type="ECO:0000313" key="2">
    <source>
        <dbReference type="Proteomes" id="UP000564704"/>
    </source>
</evidence>
<dbReference type="GO" id="GO:0016829">
    <property type="term" value="F:lyase activity"/>
    <property type="evidence" value="ECO:0007669"/>
    <property type="project" value="UniProtKB-KW"/>
</dbReference>
<comment type="caution">
    <text evidence="1">The sequence shown here is derived from an EMBL/GenBank/DDBJ whole genome shotgun (WGS) entry which is preliminary data.</text>
</comment>
<name>A0A844CX17_9RHOB</name>
<organism evidence="1 2">
    <name type="scientific">Roseovarius bejariae</name>
    <dbReference type="NCBI Taxonomy" id="2576383"/>
    <lineage>
        <taxon>Bacteria</taxon>
        <taxon>Pseudomonadati</taxon>
        <taxon>Pseudomonadota</taxon>
        <taxon>Alphaproteobacteria</taxon>
        <taxon>Rhodobacterales</taxon>
        <taxon>Roseobacteraceae</taxon>
        <taxon>Roseovarius</taxon>
    </lineage>
</organism>
<dbReference type="AlphaFoldDB" id="A0A844CX17"/>
<evidence type="ECO:0000313" key="1">
    <source>
        <dbReference type="EMBL" id="MRU15190.1"/>
    </source>
</evidence>
<reference evidence="1 2" key="1">
    <citation type="submission" date="2019-05" db="EMBL/GenBank/DDBJ databases">
        <title>Roseovarius bejariae sp. nov., a moderately halophylic bacterium isolated from a saline soil in Rambla Salada (Murcia).</title>
        <authorList>
            <person name="Castro D.J."/>
            <person name="Gomez-Altuve A."/>
            <person name="Reina J.C."/>
            <person name="Rodriguez M."/>
            <person name="Sampedro I."/>
            <person name="Llamas I."/>
            <person name="Martinez-Checa F."/>
        </authorList>
    </citation>
    <scope>NUCLEOTIDE SEQUENCE [LARGE SCALE GENOMIC DNA]</scope>
    <source>
        <strain evidence="1 2">A21</strain>
    </source>
</reference>
<dbReference type="EMBL" id="SZWE01000001">
    <property type="protein sequence ID" value="MRU15190.1"/>
    <property type="molecule type" value="Genomic_DNA"/>
</dbReference>
<keyword evidence="1" id="KW-0456">Lyase</keyword>
<gene>
    <name evidence="1" type="ORF">FDP25_07075</name>
</gene>
<protein>
    <submittedName>
        <fullName evidence="1">Argininosuccinate lyase</fullName>
    </submittedName>
</protein>
<keyword evidence="2" id="KW-1185">Reference proteome</keyword>
<dbReference type="RefSeq" id="WP_154150270.1">
    <property type="nucleotide sequence ID" value="NZ_SZWE01000001.1"/>
</dbReference>